<evidence type="ECO:0000313" key="1">
    <source>
        <dbReference type="EMBL" id="OON22677.1"/>
    </source>
</evidence>
<sequence length="214" mass="23571">MMTRAAELAGKEPMDYQCPPAAVWICGVPKVVVAFPRLCLTSYRRRLRQGTLNINSATNPLILLSQAYYFTHLLLSLIWQRKLVNPTPNRFEQLVTQMKWRLNEGGGEAIYRLGVDDDGHVSGLSPKELESSLATLRRMAQRLNAVVQPLRERTVSVSSPPNSCQTSLPASYGSETRKAVELLVRQSPLANSGVSISLAGVYLVGSALTPASYR</sequence>
<name>A0A1S8X7L3_OPIVI</name>
<reference evidence="1 2" key="1">
    <citation type="submission" date="2015-03" db="EMBL/GenBank/DDBJ databases">
        <title>Draft genome of the nematode, Opisthorchis viverrini.</title>
        <authorList>
            <person name="Mitreva M."/>
        </authorList>
    </citation>
    <scope>NUCLEOTIDE SEQUENCE [LARGE SCALE GENOMIC DNA]</scope>
    <source>
        <strain evidence="1">Khon Kaen</strain>
    </source>
</reference>
<dbReference type="PANTHER" id="PTHR43721:SF3">
    <property type="entry name" value="GTP-BINDING PROTEIN 2"/>
    <property type="match status" value="1"/>
</dbReference>
<dbReference type="Proteomes" id="UP000243686">
    <property type="component" value="Unassembled WGS sequence"/>
</dbReference>
<dbReference type="InterPro" id="IPR050055">
    <property type="entry name" value="EF-Tu_GTPase"/>
</dbReference>
<accession>A0A1S8X7L3</accession>
<proteinExistence type="predicted"/>
<evidence type="ECO:0000313" key="2">
    <source>
        <dbReference type="Proteomes" id="UP000243686"/>
    </source>
</evidence>
<keyword evidence="2" id="KW-1185">Reference proteome</keyword>
<protein>
    <submittedName>
        <fullName evidence="1">Uncharacterized protein</fullName>
    </submittedName>
</protein>
<organism evidence="1 2">
    <name type="scientific">Opisthorchis viverrini</name>
    <name type="common">Southeast Asian liver fluke</name>
    <dbReference type="NCBI Taxonomy" id="6198"/>
    <lineage>
        <taxon>Eukaryota</taxon>
        <taxon>Metazoa</taxon>
        <taxon>Spiralia</taxon>
        <taxon>Lophotrochozoa</taxon>
        <taxon>Platyhelminthes</taxon>
        <taxon>Trematoda</taxon>
        <taxon>Digenea</taxon>
        <taxon>Opisthorchiida</taxon>
        <taxon>Opisthorchiata</taxon>
        <taxon>Opisthorchiidae</taxon>
        <taxon>Opisthorchis</taxon>
    </lineage>
</organism>
<dbReference type="EMBL" id="KV891710">
    <property type="protein sequence ID" value="OON22677.1"/>
    <property type="molecule type" value="Genomic_DNA"/>
</dbReference>
<dbReference type="PANTHER" id="PTHR43721">
    <property type="entry name" value="ELONGATION FACTOR TU-RELATED"/>
    <property type="match status" value="1"/>
</dbReference>
<gene>
    <name evidence="1" type="ORF">X801_01417</name>
</gene>
<dbReference type="AlphaFoldDB" id="A0A1S8X7L3"/>
<dbReference type="GO" id="GO:0003746">
    <property type="term" value="F:translation elongation factor activity"/>
    <property type="evidence" value="ECO:0007669"/>
    <property type="project" value="TreeGrafter"/>
</dbReference>